<dbReference type="GeneID" id="82891614"/>
<dbReference type="PANTHER" id="PTHR30250">
    <property type="entry name" value="PST FAMILY PREDICTED COLANIC ACID TRANSPORTER"/>
    <property type="match status" value="1"/>
</dbReference>
<name>A0ABY5UWZ4_9BACT</name>
<dbReference type="PANTHER" id="PTHR30250:SF11">
    <property type="entry name" value="O-ANTIGEN TRANSPORTER-RELATED"/>
    <property type="match status" value="1"/>
</dbReference>
<feature type="transmembrane region" description="Helical" evidence="6">
    <location>
        <begin position="75"/>
        <end position="104"/>
    </location>
</feature>
<evidence type="ECO:0000256" key="4">
    <source>
        <dbReference type="ARBA" id="ARBA00022989"/>
    </source>
</evidence>
<keyword evidence="3 6" id="KW-0812">Transmembrane</keyword>
<dbReference type="RefSeq" id="WP_187119337.1">
    <property type="nucleotide sequence ID" value="NZ_CAPH01000018.1"/>
</dbReference>
<reference evidence="7" key="1">
    <citation type="journal article" date="2022" name="Cell">
        <title>Design, construction, and in vivo augmentation of a complex gut microbiome.</title>
        <authorList>
            <person name="Cheng A.G."/>
            <person name="Ho P.Y."/>
            <person name="Aranda-Diaz A."/>
            <person name="Jain S."/>
            <person name="Yu F.B."/>
            <person name="Meng X."/>
            <person name="Wang M."/>
            <person name="Iakiviak M."/>
            <person name="Nagashima K."/>
            <person name="Zhao A."/>
            <person name="Murugkar P."/>
            <person name="Patil A."/>
            <person name="Atabakhsh K."/>
            <person name="Weakley A."/>
            <person name="Yan J."/>
            <person name="Brumbaugh A.R."/>
            <person name="Higginbottom S."/>
            <person name="Dimas A."/>
            <person name="Shiver A.L."/>
            <person name="Deutschbauer A."/>
            <person name="Neff N."/>
            <person name="Sonnenburg J.L."/>
            <person name="Huang K.C."/>
            <person name="Fischbach M.A."/>
        </authorList>
    </citation>
    <scope>NUCLEOTIDE SEQUENCE</scope>
    <source>
        <strain evidence="7">AP11</strain>
    </source>
</reference>
<evidence type="ECO:0000256" key="1">
    <source>
        <dbReference type="ARBA" id="ARBA00004651"/>
    </source>
</evidence>
<feature type="transmembrane region" description="Helical" evidence="6">
    <location>
        <begin position="170"/>
        <end position="187"/>
    </location>
</feature>
<dbReference type="InterPro" id="IPR050833">
    <property type="entry name" value="Poly_Biosynth_Transport"/>
</dbReference>
<feature type="transmembrane region" description="Helical" evidence="6">
    <location>
        <begin position="321"/>
        <end position="341"/>
    </location>
</feature>
<evidence type="ECO:0000256" key="2">
    <source>
        <dbReference type="ARBA" id="ARBA00022475"/>
    </source>
</evidence>
<sequence>MGKNTLLMFLGNIGSKSLSFLMLPFYTSFLSVADYGTVDLIQVYVQLLVGLCTCTLTEAIFVFPKGQTFALQQTYFTSGLLFSAGTLALTGVLFAVVVLALRAVSYEGIFTEYNLCIFLMLCATFFQSYTQQFARSIERVNVYVFSGVVLTLTIVLTSLVTLPLWGLHGYIYSIIVSYFAAALYSVAAAREHTYFSLARLSWPKLREMLRYSIPMMPNGIMWWVSSTMNRPILEHYSGIEAIGIFAVANKFPLLISMLYTVFTYSWQISVLEEFGKPGYREFYNKVFRVQFLVFVLFVLGITFLSRPLIGLMTTADYHEAWQYVPVLSLSVVFSNLAGFAGTNFAATKESRHYFTTSFWGGLLCLALNFLLIPRWGLWGATSAILASYVLTFLLRAKVTWKYSPIARWGLYLQVLSLVCLYILVYEVIPCLWLNSLLLLCVLGAVALLNRDCWGDLTHLCKLLKRK</sequence>
<feature type="transmembrane region" description="Helical" evidence="6">
    <location>
        <begin position="408"/>
        <end position="425"/>
    </location>
</feature>
<evidence type="ECO:0000313" key="8">
    <source>
        <dbReference type="Proteomes" id="UP001059295"/>
    </source>
</evidence>
<evidence type="ECO:0000256" key="5">
    <source>
        <dbReference type="ARBA" id="ARBA00023136"/>
    </source>
</evidence>
<feature type="transmembrane region" description="Helical" evidence="6">
    <location>
        <begin position="208"/>
        <end position="224"/>
    </location>
</feature>
<feature type="transmembrane region" description="Helical" evidence="6">
    <location>
        <begin position="431"/>
        <end position="448"/>
    </location>
</feature>
<proteinExistence type="predicted"/>
<feature type="transmembrane region" description="Helical" evidence="6">
    <location>
        <begin position="41"/>
        <end position="63"/>
    </location>
</feature>
<dbReference type="InterPro" id="IPR002797">
    <property type="entry name" value="Polysacc_synth"/>
</dbReference>
<feature type="transmembrane region" description="Helical" evidence="6">
    <location>
        <begin position="7"/>
        <end position="29"/>
    </location>
</feature>
<keyword evidence="5 6" id="KW-0472">Membrane</keyword>
<feature type="transmembrane region" description="Helical" evidence="6">
    <location>
        <begin position="377"/>
        <end position="396"/>
    </location>
</feature>
<feature type="transmembrane region" description="Helical" evidence="6">
    <location>
        <begin position="353"/>
        <end position="371"/>
    </location>
</feature>
<feature type="transmembrane region" description="Helical" evidence="6">
    <location>
        <begin position="110"/>
        <end position="130"/>
    </location>
</feature>
<dbReference type="Proteomes" id="UP001059295">
    <property type="component" value="Chromosome"/>
</dbReference>
<dbReference type="EMBL" id="CP102294">
    <property type="protein sequence ID" value="UWN56547.1"/>
    <property type="molecule type" value="Genomic_DNA"/>
</dbReference>
<accession>A0ABY5UWZ4</accession>
<dbReference type="Pfam" id="PF01943">
    <property type="entry name" value="Polysacc_synt"/>
    <property type="match status" value="1"/>
</dbReference>
<keyword evidence="2" id="KW-1003">Cell membrane</keyword>
<evidence type="ECO:0000256" key="6">
    <source>
        <dbReference type="SAM" id="Phobius"/>
    </source>
</evidence>
<gene>
    <name evidence="7" type="ORF">NQ491_07730</name>
</gene>
<evidence type="ECO:0000313" key="7">
    <source>
        <dbReference type="EMBL" id="UWN56547.1"/>
    </source>
</evidence>
<organism evidence="7 8">
    <name type="scientific">Alistipes ihumii AP11</name>
    <dbReference type="NCBI Taxonomy" id="1211813"/>
    <lineage>
        <taxon>Bacteria</taxon>
        <taxon>Pseudomonadati</taxon>
        <taxon>Bacteroidota</taxon>
        <taxon>Bacteroidia</taxon>
        <taxon>Bacteroidales</taxon>
        <taxon>Rikenellaceae</taxon>
        <taxon>Alistipes</taxon>
    </lineage>
</organism>
<keyword evidence="8" id="KW-1185">Reference proteome</keyword>
<feature type="transmembrane region" description="Helical" evidence="6">
    <location>
        <begin position="244"/>
        <end position="266"/>
    </location>
</feature>
<keyword evidence="4 6" id="KW-1133">Transmembrane helix</keyword>
<feature type="transmembrane region" description="Helical" evidence="6">
    <location>
        <begin position="287"/>
        <end position="309"/>
    </location>
</feature>
<feature type="transmembrane region" description="Helical" evidence="6">
    <location>
        <begin position="142"/>
        <end position="164"/>
    </location>
</feature>
<comment type="subcellular location">
    <subcellularLocation>
        <location evidence="1">Cell membrane</location>
        <topology evidence="1">Multi-pass membrane protein</topology>
    </subcellularLocation>
</comment>
<evidence type="ECO:0000256" key="3">
    <source>
        <dbReference type="ARBA" id="ARBA00022692"/>
    </source>
</evidence>
<protein>
    <submittedName>
        <fullName evidence="7">Polysaccharide biosynthesis C-terminal domain-containing protein</fullName>
    </submittedName>
</protein>